<dbReference type="Pfam" id="PF00950">
    <property type="entry name" value="ABC-3"/>
    <property type="match status" value="1"/>
</dbReference>
<evidence type="ECO:0000256" key="6">
    <source>
        <dbReference type="RuleBase" id="RU003943"/>
    </source>
</evidence>
<evidence type="ECO:0000256" key="7">
    <source>
        <dbReference type="SAM" id="Phobius"/>
    </source>
</evidence>
<evidence type="ECO:0000256" key="2">
    <source>
        <dbReference type="ARBA" id="ARBA00008034"/>
    </source>
</evidence>
<comment type="subcellular location">
    <subcellularLocation>
        <location evidence="6">Cell membrane</location>
        <topology evidence="6">Multi-pass membrane protein</topology>
    </subcellularLocation>
    <subcellularLocation>
        <location evidence="1">Membrane</location>
        <topology evidence="1">Multi-pass membrane protein</topology>
    </subcellularLocation>
</comment>
<evidence type="ECO:0000313" key="9">
    <source>
        <dbReference type="Proteomes" id="UP001595729"/>
    </source>
</evidence>
<keyword evidence="3 6" id="KW-0812">Transmembrane</keyword>
<sequence length="290" mass="30259">MNEGNLIFGPFIEFAFMRQALLGCIALALSAAPVGVFLMLRRMSLTGDAMAHAILPGAAIGYLLFGLSLAAMTVGGIVAGLAVAIGSGLVARHTLIREDTSLAAFYLISLSLGVLIVSVRGNSVDLLHVLFGSVLALDDAALALLWGITGVTLVTLFLIRRPLILECLDPGFLRQVSGLGAVAHVGFLALLVINLVAGFHALGTLMAVGIMVLPAASARFWVRRLGPLVAVATGIALLTSIAGLLLSYHADWPTSPVIVLGLGTVYLLSMAFAPRGVLRQRPTGPRHLRA</sequence>
<organism evidence="8 9">
    <name type="scientific">Hydrogenophaga luteola</name>
    <dbReference type="NCBI Taxonomy" id="1591122"/>
    <lineage>
        <taxon>Bacteria</taxon>
        <taxon>Pseudomonadati</taxon>
        <taxon>Pseudomonadota</taxon>
        <taxon>Betaproteobacteria</taxon>
        <taxon>Burkholderiales</taxon>
        <taxon>Comamonadaceae</taxon>
        <taxon>Hydrogenophaga</taxon>
    </lineage>
</organism>
<feature type="transmembrane region" description="Helical" evidence="7">
    <location>
        <begin position="199"/>
        <end position="216"/>
    </location>
</feature>
<feature type="transmembrane region" description="Helical" evidence="7">
    <location>
        <begin position="228"/>
        <end position="248"/>
    </location>
</feature>
<dbReference type="InterPro" id="IPR037294">
    <property type="entry name" value="ABC_BtuC-like"/>
</dbReference>
<feature type="transmembrane region" description="Helical" evidence="7">
    <location>
        <begin position="254"/>
        <end position="273"/>
    </location>
</feature>
<feature type="transmembrane region" description="Helical" evidence="7">
    <location>
        <begin position="60"/>
        <end position="90"/>
    </location>
</feature>
<feature type="transmembrane region" description="Helical" evidence="7">
    <location>
        <begin position="171"/>
        <end position="193"/>
    </location>
</feature>
<evidence type="ECO:0000256" key="1">
    <source>
        <dbReference type="ARBA" id="ARBA00004141"/>
    </source>
</evidence>
<evidence type="ECO:0000256" key="4">
    <source>
        <dbReference type="ARBA" id="ARBA00022989"/>
    </source>
</evidence>
<dbReference type="InterPro" id="IPR001626">
    <property type="entry name" value="ABC_TroCD"/>
</dbReference>
<evidence type="ECO:0000313" key="8">
    <source>
        <dbReference type="EMBL" id="MFC3685160.1"/>
    </source>
</evidence>
<dbReference type="EMBL" id="JBHRXX010000007">
    <property type="protein sequence ID" value="MFC3685160.1"/>
    <property type="molecule type" value="Genomic_DNA"/>
</dbReference>
<accession>A0ABV7W5X6</accession>
<name>A0ABV7W5X6_9BURK</name>
<keyword evidence="6" id="KW-0813">Transport</keyword>
<protein>
    <submittedName>
        <fullName evidence="8">Metal ABC transporter permease</fullName>
    </submittedName>
</protein>
<gene>
    <name evidence="8" type="ORF">ACFOPI_16275</name>
</gene>
<feature type="transmembrane region" description="Helical" evidence="7">
    <location>
        <begin position="20"/>
        <end position="40"/>
    </location>
</feature>
<keyword evidence="4 7" id="KW-1133">Transmembrane helix</keyword>
<evidence type="ECO:0000256" key="5">
    <source>
        <dbReference type="ARBA" id="ARBA00023136"/>
    </source>
</evidence>
<feature type="transmembrane region" description="Helical" evidence="7">
    <location>
        <begin position="102"/>
        <end position="120"/>
    </location>
</feature>
<keyword evidence="9" id="KW-1185">Reference proteome</keyword>
<feature type="transmembrane region" description="Helical" evidence="7">
    <location>
        <begin position="140"/>
        <end position="159"/>
    </location>
</feature>
<comment type="similarity">
    <text evidence="2 6">Belongs to the ABC-3 integral membrane protein family.</text>
</comment>
<reference evidence="9" key="1">
    <citation type="journal article" date="2019" name="Int. J. Syst. Evol. Microbiol.">
        <title>The Global Catalogue of Microorganisms (GCM) 10K type strain sequencing project: providing services to taxonomists for standard genome sequencing and annotation.</title>
        <authorList>
            <consortium name="The Broad Institute Genomics Platform"/>
            <consortium name="The Broad Institute Genome Sequencing Center for Infectious Disease"/>
            <person name="Wu L."/>
            <person name="Ma J."/>
        </authorList>
    </citation>
    <scope>NUCLEOTIDE SEQUENCE [LARGE SCALE GENOMIC DNA]</scope>
    <source>
        <strain evidence="9">KCTC 42501</strain>
    </source>
</reference>
<dbReference type="SUPFAM" id="SSF81345">
    <property type="entry name" value="ABC transporter involved in vitamin B12 uptake, BtuC"/>
    <property type="match status" value="1"/>
</dbReference>
<dbReference type="PANTHER" id="PTHR30477:SF13">
    <property type="entry name" value="IRON TRANSPORT SYSTEM MEMBRANE PROTEIN HI_0360-RELATED"/>
    <property type="match status" value="1"/>
</dbReference>
<dbReference type="PANTHER" id="PTHR30477">
    <property type="entry name" value="ABC-TRANSPORTER METAL-BINDING PROTEIN"/>
    <property type="match status" value="1"/>
</dbReference>
<comment type="caution">
    <text evidence="8">The sequence shown here is derived from an EMBL/GenBank/DDBJ whole genome shotgun (WGS) entry which is preliminary data.</text>
</comment>
<evidence type="ECO:0000256" key="3">
    <source>
        <dbReference type="ARBA" id="ARBA00022692"/>
    </source>
</evidence>
<dbReference type="RefSeq" id="WP_382175936.1">
    <property type="nucleotide sequence ID" value="NZ_JBHRXX010000007.1"/>
</dbReference>
<dbReference type="Proteomes" id="UP001595729">
    <property type="component" value="Unassembled WGS sequence"/>
</dbReference>
<keyword evidence="5 7" id="KW-0472">Membrane</keyword>
<proteinExistence type="inferred from homology"/>